<gene>
    <name evidence="2" type="ORF">B0I10_1091</name>
</gene>
<feature type="chain" id="PRO_5016323897" description="WG repeat protein" evidence="1">
    <location>
        <begin position="23"/>
        <end position="433"/>
    </location>
</feature>
<reference evidence="2 3" key="1">
    <citation type="submission" date="2018-06" db="EMBL/GenBank/DDBJ databases">
        <title>Genomic Encyclopedia of Type Strains, Phase III (KMG-III): the genomes of soil and plant-associated and newly described type strains.</title>
        <authorList>
            <person name="Whitman W."/>
        </authorList>
    </citation>
    <scope>NUCLEOTIDE SEQUENCE [LARGE SCALE GENOMIC DNA]</scope>
    <source>
        <strain evidence="2 3">CGMCC 1.12504</strain>
    </source>
</reference>
<sequence>MKFYIKYLFCLFSFLGIAQSNFQNDSVSITQIKLLNSEYKDFVSVKNKLYAISQNNDLIEIDLQKDNFKLIKNNITAIAKKSNDELVFGSKDGKIFILNNKHKVKQIDKIDAEIFSVLINTKDEYIIYSNKSIYYNKKDYIPKRETNFYGKVRAKYTGTILIEPDYIYLDKMNFIWFAYDEGEWGGNVCFFDLNKKEFIYDDWLRLDDAIKYKDRNDYFTKLKEKYPKIIKVTERDTIYKYPYNLSISSVAKGVAYNNTDDLFITSSGGGHTMIYAAEKDFHYYVDGTIVKISKKEKDYYKSCFDQEILEDEKYKFAFARNFMGFKNDDRELREKILTENEINKLGPITFNKFDNKLYFFSSKGFYTLNNLDCSFSKKLFFSPKLTCNSQYEKDYCLHLNVIKFEFISEKEILFLTKNDGIGYYNGESIKYYR</sequence>
<organism evidence="2 3">
    <name type="scientific">Flavobacterium lacus</name>
    <dbReference type="NCBI Taxonomy" id="1353778"/>
    <lineage>
        <taxon>Bacteria</taxon>
        <taxon>Pseudomonadati</taxon>
        <taxon>Bacteroidota</taxon>
        <taxon>Flavobacteriia</taxon>
        <taxon>Flavobacteriales</taxon>
        <taxon>Flavobacteriaceae</taxon>
        <taxon>Flavobacterium</taxon>
    </lineage>
</organism>
<dbReference type="RefSeq" id="WP_146740338.1">
    <property type="nucleotide sequence ID" value="NZ_QLSV01000009.1"/>
</dbReference>
<dbReference type="Proteomes" id="UP000249518">
    <property type="component" value="Unassembled WGS sequence"/>
</dbReference>
<accession>A0A328WVJ6</accession>
<dbReference type="OrthoDB" id="1325014at2"/>
<feature type="signal peptide" evidence="1">
    <location>
        <begin position="1"/>
        <end position="22"/>
    </location>
</feature>
<dbReference type="InterPro" id="IPR015943">
    <property type="entry name" value="WD40/YVTN_repeat-like_dom_sf"/>
</dbReference>
<evidence type="ECO:0000313" key="2">
    <source>
        <dbReference type="EMBL" id="RAR47328.1"/>
    </source>
</evidence>
<comment type="caution">
    <text evidence="2">The sequence shown here is derived from an EMBL/GenBank/DDBJ whole genome shotgun (WGS) entry which is preliminary data.</text>
</comment>
<dbReference type="EMBL" id="QLSV01000009">
    <property type="protein sequence ID" value="RAR47328.1"/>
    <property type="molecule type" value="Genomic_DNA"/>
</dbReference>
<dbReference type="SUPFAM" id="SSF50978">
    <property type="entry name" value="WD40 repeat-like"/>
    <property type="match status" value="1"/>
</dbReference>
<dbReference type="InterPro" id="IPR036322">
    <property type="entry name" value="WD40_repeat_dom_sf"/>
</dbReference>
<dbReference type="Gene3D" id="2.130.10.10">
    <property type="entry name" value="YVTN repeat-like/Quinoprotein amine dehydrogenase"/>
    <property type="match status" value="1"/>
</dbReference>
<protein>
    <recommendedName>
        <fullName evidence="4">WG repeat protein</fullName>
    </recommendedName>
</protein>
<evidence type="ECO:0008006" key="4">
    <source>
        <dbReference type="Google" id="ProtNLM"/>
    </source>
</evidence>
<proteinExistence type="predicted"/>
<keyword evidence="3" id="KW-1185">Reference proteome</keyword>
<name>A0A328WVJ6_9FLAO</name>
<evidence type="ECO:0000313" key="3">
    <source>
        <dbReference type="Proteomes" id="UP000249518"/>
    </source>
</evidence>
<evidence type="ECO:0000256" key="1">
    <source>
        <dbReference type="SAM" id="SignalP"/>
    </source>
</evidence>
<keyword evidence="1" id="KW-0732">Signal</keyword>
<dbReference type="AlphaFoldDB" id="A0A328WVJ6"/>